<dbReference type="RefSeq" id="WP_011252778.1">
    <property type="nucleotide sequence ID" value="NZ_CP004373.1"/>
</dbReference>
<organism evidence="1 2">
    <name type="scientific">Gluconobacter oxydans DSM 3504</name>
    <dbReference type="NCBI Taxonomy" id="1288313"/>
    <lineage>
        <taxon>Bacteria</taxon>
        <taxon>Pseudomonadati</taxon>
        <taxon>Pseudomonadota</taxon>
        <taxon>Alphaproteobacteria</taxon>
        <taxon>Acetobacterales</taxon>
        <taxon>Acetobacteraceae</taxon>
        <taxon>Gluconobacter</taxon>
    </lineage>
</organism>
<sequence>MIALSHVFGNDLVLNSGTLQTVSGTELTRQSLLRRLLTVPGDYIWQLDYGVGLPLMVGQVIAPEAMESVIRAQVQADAGVDSSQAVTVTVTDEGGGVCRCDVSYVDAASGQQQSLSFSY</sequence>
<proteinExistence type="predicted"/>
<dbReference type="SUPFAM" id="SSF160719">
    <property type="entry name" value="gpW/gp25-like"/>
    <property type="match status" value="1"/>
</dbReference>
<dbReference type="Gene3D" id="3.10.450.40">
    <property type="match status" value="1"/>
</dbReference>
<accession>A0A067Z4M5</accession>
<evidence type="ECO:0008006" key="3">
    <source>
        <dbReference type="Google" id="ProtNLM"/>
    </source>
</evidence>
<dbReference type="KEGG" id="goy:GLS_c13120"/>
<dbReference type="EMBL" id="CP004373">
    <property type="protein sequence ID" value="AHK71209.1"/>
    <property type="molecule type" value="Genomic_DNA"/>
</dbReference>
<dbReference type="Proteomes" id="UP000031656">
    <property type="component" value="Chromosome"/>
</dbReference>
<reference evidence="1 2" key="1">
    <citation type="journal article" date="2015" name="Appl. Microbiol. Biotechnol.">
        <title>The consequence of an additional NADH dehydrogenase paralog on the growth of Gluconobacter oxydans DSM3504.</title>
        <authorList>
            <person name="Kostner D."/>
            <person name="Luchterhand B."/>
            <person name="Junker A."/>
            <person name="Volland S."/>
            <person name="Daniel R."/>
            <person name="Buchs J."/>
            <person name="Liebl W."/>
            <person name="Ehrenreich A."/>
        </authorList>
    </citation>
    <scope>NUCLEOTIDE SEQUENCE [LARGE SCALE GENOMIC DNA]</scope>
    <source>
        <strain evidence="1">DSM 3504</strain>
    </source>
</reference>
<name>A0A067Z4M5_GLUOY</name>
<protein>
    <recommendedName>
        <fullName evidence="3">Phage tail protein</fullName>
    </recommendedName>
</protein>
<dbReference type="HOGENOM" id="CLU_165905_0_0_5"/>
<evidence type="ECO:0000313" key="2">
    <source>
        <dbReference type="Proteomes" id="UP000031656"/>
    </source>
</evidence>
<evidence type="ECO:0000313" key="1">
    <source>
        <dbReference type="EMBL" id="AHK71209.1"/>
    </source>
</evidence>
<dbReference type="AlphaFoldDB" id="A0A067Z4M5"/>
<dbReference type="GeneID" id="56905540"/>
<gene>
    <name evidence="1" type="ORF">GLS_c13120</name>
</gene>